<proteinExistence type="predicted"/>
<dbReference type="OrthoDB" id="10279774at2759"/>
<dbReference type="AlphaFoldDB" id="A0A4S2KIC2"/>
<protein>
    <submittedName>
        <fullName evidence="2">Uncharacterized protein</fullName>
    </submittedName>
</protein>
<dbReference type="Proteomes" id="UP000308267">
    <property type="component" value="Unassembled WGS sequence"/>
</dbReference>
<evidence type="ECO:0000256" key="1">
    <source>
        <dbReference type="SAM" id="SignalP"/>
    </source>
</evidence>
<sequence length="105" mass="12303">MRTFFVFITIGLLKSAMTRSIPKYDLCMENCGEDPYDDLVELTKVEVCRDQCNEQEKIRCIDKHQNNEAQKRKCWKDALYRCIVRCGDDGNCLKMCNDFHTPPSQ</sequence>
<dbReference type="EMBL" id="SJOL01011346">
    <property type="protein sequence ID" value="TGZ48816.1"/>
    <property type="molecule type" value="Genomic_DNA"/>
</dbReference>
<organism evidence="2 3">
    <name type="scientific">Opisthorchis felineus</name>
    <dbReference type="NCBI Taxonomy" id="147828"/>
    <lineage>
        <taxon>Eukaryota</taxon>
        <taxon>Metazoa</taxon>
        <taxon>Spiralia</taxon>
        <taxon>Lophotrochozoa</taxon>
        <taxon>Platyhelminthes</taxon>
        <taxon>Trematoda</taxon>
        <taxon>Digenea</taxon>
        <taxon>Opisthorchiida</taxon>
        <taxon>Opisthorchiata</taxon>
        <taxon>Opisthorchiidae</taxon>
        <taxon>Opisthorchis</taxon>
    </lineage>
</organism>
<comment type="caution">
    <text evidence="2">The sequence shown here is derived from an EMBL/GenBank/DDBJ whole genome shotgun (WGS) entry which is preliminary data.</text>
</comment>
<evidence type="ECO:0000313" key="3">
    <source>
        <dbReference type="Proteomes" id="UP000308267"/>
    </source>
</evidence>
<reference evidence="2 3" key="1">
    <citation type="journal article" date="2019" name="BMC Genomics">
        <title>New insights from Opisthorchis felineus genome: update on genomics of the epidemiologically important liver flukes.</title>
        <authorList>
            <person name="Ershov N.I."/>
            <person name="Mordvinov V.A."/>
            <person name="Prokhortchouk E.B."/>
            <person name="Pakharukova M.Y."/>
            <person name="Gunbin K.V."/>
            <person name="Ustyantsev K."/>
            <person name="Genaev M.A."/>
            <person name="Blinov A.G."/>
            <person name="Mazur A."/>
            <person name="Boulygina E."/>
            <person name="Tsygankova S."/>
            <person name="Khrameeva E."/>
            <person name="Chekanov N."/>
            <person name="Fan G."/>
            <person name="Xiao A."/>
            <person name="Zhang H."/>
            <person name="Xu X."/>
            <person name="Yang H."/>
            <person name="Solovyev V."/>
            <person name="Lee S.M."/>
            <person name="Liu X."/>
            <person name="Afonnikov D.A."/>
            <person name="Skryabin K.G."/>
        </authorList>
    </citation>
    <scope>NUCLEOTIDE SEQUENCE [LARGE SCALE GENOMIC DNA]</scope>
    <source>
        <strain evidence="2">AK-0245</strain>
        <tissue evidence="2">Whole organism</tissue>
    </source>
</reference>
<evidence type="ECO:0000313" key="2">
    <source>
        <dbReference type="EMBL" id="TGZ48816.1"/>
    </source>
</evidence>
<feature type="chain" id="PRO_5020761606" evidence="1">
    <location>
        <begin position="19"/>
        <end position="105"/>
    </location>
</feature>
<accession>A0A4S2KIC2</accession>
<gene>
    <name evidence="2" type="ORF">CRM22_010944</name>
</gene>
<feature type="signal peptide" evidence="1">
    <location>
        <begin position="1"/>
        <end position="18"/>
    </location>
</feature>
<keyword evidence="1" id="KW-0732">Signal</keyword>
<name>A0A4S2KIC2_OPIFE</name>
<keyword evidence="3" id="KW-1185">Reference proteome</keyword>